<protein>
    <submittedName>
        <fullName evidence="2">Uncharacterized protein</fullName>
    </submittedName>
</protein>
<feature type="transmembrane region" description="Helical" evidence="1">
    <location>
        <begin position="205"/>
        <end position="223"/>
    </location>
</feature>
<accession>A0A103XJN7</accession>
<dbReference type="PANTHER" id="PTHR31170">
    <property type="entry name" value="BNAC04G53230D PROTEIN"/>
    <property type="match status" value="1"/>
</dbReference>
<dbReference type="STRING" id="59895.A0A103XJN7"/>
<name>A0A103XJN7_CYNCS</name>
<keyword evidence="1" id="KW-0472">Membrane</keyword>
<dbReference type="OrthoDB" id="591587at2759"/>
<gene>
    <name evidence="2" type="ORF">Ccrd_005955</name>
</gene>
<dbReference type="InterPro" id="IPR004158">
    <property type="entry name" value="DUF247_pln"/>
</dbReference>
<feature type="transmembrane region" description="Helical" evidence="1">
    <location>
        <begin position="484"/>
        <end position="505"/>
    </location>
</feature>
<dbReference type="OMA" id="CTISKFI"/>
<keyword evidence="3" id="KW-1185">Reference proteome</keyword>
<reference evidence="2 3" key="1">
    <citation type="journal article" date="2016" name="Sci. Rep.">
        <title>The genome sequence of the outbreeding globe artichoke constructed de novo incorporating a phase-aware low-pass sequencing strategy of F1 progeny.</title>
        <authorList>
            <person name="Scaglione D."/>
            <person name="Reyes-Chin-Wo S."/>
            <person name="Acquadro A."/>
            <person name="Froenicke L."/>
            <person name="Portis E."/>
            <person name="Beitel C."/>
            <person name="Tirone M."/>
            <person name="Mauro R."/>
            <person name="Lo Monaco A."/>
            <person name="Mauromicale G."/>
            <person name="Faccioli P."/>
            <person name="Cattivelli L."/>
            <person name="Rieseberg L."/>
            <person name="Michelmore R."/>
            <person name="Lanteri S."/>
        </authorList>
    </citation>
    <scope>NUCLEOTIDE SEQUENCE [LARGE SCALE GENOMIC DNA]</scope>
    <source>
        <strain evidence="2">2C</strain>
    </source>
</reference>
<keyword evidence="1" id="KW-0812">Transmembrane</keyword>
<dbReference type="Pfam" id="PF03140">
    <property type="entry name" value="DUF247"/>
    <property type="match status" value="1"/>
</dbReference>
<comment type="caution">
    <text evidence="2">The sequence shown here is derived from an EMBL/GenBank/DDBJ whole genome shotgun (WGS) entry which is preliminary data.</text>
</comment>
<dbReference type="Gramene" id="KVH92015">
    <property type="protein sequence ID" value="KVH92015"/>
    <property type="gene ID" value="Ccrd_005955"/>
</dbReference>
<dbReference type="Proteomes" id="UP000243975">
    <property type="component" value="Unassembled WGS sequence"/>
</dbReference>
<evidence type="ECO:0000313" key="3">
    <source>
        <dbReference type="Proteomes" id="UP000243975"/>
    </source>
</evidence>
<dbReference type="EMBL" id="LEKV01004879">
    <property type="protein sequence ID" value="KVH92015.1"/>
    <property type="molecule type" value="Genomic_DNA"/>
</dbReference>
<proteinExistence type="predicted"/>
<keyword evidence="1" id="KW-1133">Transmembrane helix</keyword>
<evidence type="ECO:0000256" key="1">
    <source>
        <dbReference type="SAM" id="Phobius"/>
    </source>
</evidence>
<dbReference type="PANTHER" id="PTHR31170:SF25">
    <property type="entry name" value="BNAA09G04570D PROTEIN"/>
    <property type="match status" value="1"/>
</dbReference>
<sequence length="510" mass="58708">MSSRSEEQRPINLPLLDQEESNDDVEIGNIQDPVQFLLHSAKNHRNKISPSIHMIPSRIRHLNPRVFNPRQVSIGPLHRKRKNLKAFEGTKAIFLHDLLHYSGVPPEQILETCVQKVNASLGRIKACYGNGMKSYSDDQITRMMVMDGCFILEFIYKLLKHKFDEEMVIEPISMAFDLVLLENQIPFLVLEHIFECTSSRFQPEVASLNALIILGLIPALGFLDLKCKKNKVFDGTDHILGFIHECYRPLPLCDKLPSDSFENRILGFIQDCYRPLCDAVKKAVEKIQTPDLGIDVNAQSSEDFEIDLSSNSDKFYSAVELDRSGVNFKPHHQPSPKNKKDGKWSMDIELTFPLCFWCRPWAKPTLRMPVMRIHNYTELVFRNLIAYEQLSPGSVCHYVTSYAIAMDRLIDNHEDVARLVKSQVLINTIGSNEEAAKLINDLRKEISSPHFFYVQVWKEMNGYHDRVVPRNIAKLRRTYFSNPWSSIALFAGIFLFLFTLVQTYYTINPV</sequence>
<evidence type="ECO:0000313" key="2">
    <source>
        <dbReference type="EMBL" id="KVH92015.1"/>
    </source>
</evidence>
<dbReference type="AlphaFoldDB" id="A0A103XJN7"/>
<organism evidence="2 3">
    <name type="scientific">Cynara cardunculus var. scolymus</name>
    <name type="common">Globe artichoke</name>
    <name type="synonym">Cynara scolymus</name>
    <dbReference type="NCBI Taxonomy" id="59895"/>
    <lineage>
        <taxon>Eukaryota</taxon>
        <taxon>Viridiplantae</taxon>
        <taxon>Streptophyta</taxon>
        <taxon>Embryophyta</taxon>
        <taxon>Tracheophyta</taxon>
        <taxon>Spermatophyta</taxon>
        <taxon>Magnoliopsida</taxon>
        <taxon>eudicotyledons</taxon>
        <taxon>Gunneridae</taxon>
        <taxon>Pentapetalae</taxon>
        <taxon>asterids</taxon>
        <taxon>campanulids</taxon>
        <taxon>Asterales</taxon>
        <taxon>Asteraceae</taxon>
        <taxon>Carduoideae</taxon>
        <taxon>Cardueae</taxon>
        <taxon>Carduinae</taxon>
        <taxon>Cynara</taxon>
    </lineage>
</organism>